<keyword evidence="5" id="KW-0902">Two-component regulatory system</keyword>
<dbReference type="InterPro" id="IPR004358">
    <property type="entry name" value="Sig_transdc_His_kin-like_C"/>
</dbReference>
<keyword evidence="10" id="KW-1185">Reference proteome</keyword>
<evidence type="ECO:0000256" key="3">
    <source>
        <dbReference type="ARBA" id="ARBA00022553"/>
    </source>
</evidence>
<keyword evidence="3 6" id="KW-0597">Phosphoprotein</keyword>
<dbReference type="PROSITE" id="PS50109">
    <property type="entry name" value="HIS_KIN"/>
    <property type="match status" value="1"/>
</dbReference>
<evidence type="ECO:0000256" key="5">
    <source>
        <dbReference type="ARBA" id="ARBA00023012"/>
    </source>
</evidence>
<dbReference type="Gene3D" id="3.30.565.10">
    <property type="entry name" value="Histidine kinase-like ATPase, C-terminal domain"/>
    <property type="match status" value="1"/>
</dbReference>
<evidence type="ECO:0000256" key="1">
    <source>
        <dbReference type="ARBA" id="ARBA00000085"/>
    </source>
</evidence>
<dbReference type="EC" id="2.7.13.3" evidence="2"/>
<keyword evidence="4" id="KW-0418">Kinase</keyword>
<dbReference type="PANTHER" id="PTHR43547">
    <property type="entry name" value="TWO-COMPONENT HISTIDINE KINASE"/>
    <property type="match status" value="1"/>
</dbReference>
<dbReference type="CDD" id="cd00075">
    <property type="entry name" value="HATPase"/>
    <property type="match status" value="1"/>
</dbReference>
<dbReference type="AlphaFoldDB" id="A0A3S1CBD7"/>
<name>A0A3S1CBD7_9CYAN</name>
<dbReference type="PANTHER" id="PTHR43547:SF2">
    <property type="entry name" value="HYBRID SIGNAL TRANSDUCTION HISTIDINE KINASE C"/>
    <property type="match status" value="1"/>
</dbReference>
<feature type="modified residue" description="4-aspartylphosphate" evidence="6">
    <location>
        <position position="53"/>
    </location>
</feature>
<dbReference type="CDD" id="cd00082">
    <property type="entry name" value="HisKA"/>
    <property type="match status" value="1"/>
</dbReference>
<evidence type="ECO:0000256" key="6">
    <source>
        <dbReference type="PROSITE-ProRule" id="PRU00169"/>
    </source>
</evidence>
<dbReference type="SMART" id="SM00448">
    <property type="entry name" value="REC"/>
    <property type="match status" value="1"/>
</dbReference>
<evidence type="ECO:0000256" key="4">
    <source>
        <dbReference type="ARBA" id="ARBA00022777"/>
    </source>
</evidence>
<keyword evidence="4" id="KW-0808">Transferase</keyword>
<dbReference type="SUPFAM" id="SSF52172">
    <property type="entry name" value="CheY-like"/>
    <property type="match status" value="1"/>
</dbReference>
<dbReference type="InterPro" id="IPR036097">
    <property type="entry name" value="HisK_dim/P_sf"/>
</dbReference>
<protein>
    <recommendedName>
        <fullName evidence="2">histidine kinase</fullName>
        <ecNumber evidence="2">2.7.13.3</ecNumber>
    </recommendedName>
</protein>
<dbReference type="SMART" id="SM00387">
    <property type="entry name" value="HATPase_c"/>
    <property type="match status" value="1"/>
</dbReference>
<dbReference type="OrthoDB" id="517825at2"/>
<reference evidence="9" key="1">
    <citation type="submission" date="2018-12" db="EMBL/GenBank/DDBJ databases">
        <authorList>
            <person name="Will S."/>
            <person name="Neumann-Schaal M."/>
            <person name="Henke P."/>
        </authorList>
    </citation>
    <scope>NUCLEOTIDE SEQUENCE</scope>
    <source>
        <strain evidence="9">PCC 7102</strain>
    </source>
</reference>
<dbReference type="Gene3D" id="1.10.287.130">
    <property type="match status" value="1"/>
</dbReference>
<evidence type="ECO:0000259" key="7">
    <source>
        <dbReference type="PROSITE" id="PS50109"/>
    </source>
</evidence>
<dbReference type="SMART" id="SM00388">
    <property type="entry name" value="HisKA"/>
    <property type="match status" value="1"/>
</dbReference>
<sequence length="397" mass="44461">MKNILVVEDERIIACDIRNSLERSGYNVSAIVAYGEYAIEKAEALEPDLILMDVMLKGQMNGIEAAEEIYSRFHIPVVYLTAYSDENTLAKAKHTQPFGYVLKPFDEAQLITTIEIAFSRHQNEIVMREALAKEKTLRQLKSQFVSKVSHEFRNPLSAIITSTELLVVHGAQINDNKKTEYLNHIKKAATHMTELLSDVLLVGQGEVGKVHFNPAPLNLEQFCQDLTEEIQLCTKNSNPIIFTVQGRCAKQAEDSTSTSNLRCLEKNPANTTTNLTSTKQATTQLPVLDEKLLQHILTNLLTNAVKYSPNGEPVKFDLFCLQEEAIFRIQDKGIGIPYTDQQELFNEFHRCRNVGKIPGNGLGLSIVKQYVELHGGDISFVSKEGVGTTFIVSMPFK</sequence>
<proteinExistence type="predicted"/>
<dbReference type="Pfam" id="PF00512">
    <property type="entry name" value="HisKA"/>
    <property type="match status" value="1"/>
</dbReference>
<feature type="domain" description="Histidine kinase" evidence="7">
    <location>
        <begin position="147"/>
        <end position="397"/>
    </location>
</feature>
<reference evidence="9" key="2">
    <citation type="journal article" date="2019" name="Genome Biol. Evol.">
        <title>Day and night: Metabolic profiles and evolutionary relationships of six axenic non-marine cyanobacteria.</title>
        <authorList>
            <person name="Will S.E."/>
            <person name="Henke P."/>
            <person name="Boedeker C."/>
            <person name="Huang S."/>
            <person name="Brinkmann H."/>
            <person name="Rohde M."/>
            <person name="Jarek M."/>
            <person name="Friedl T."/>
            <person name="Seufert S."/>
            <person name="Schumacher M."/>
            <person name="Overmann J."/>
            <person name="Neumann-Schaal M."/>
            <person name="Petersen J."/>
        </authorList>
    </citation>
    <scope>NUCLEOTIDE SEQUENCE [LARGE SCALE GENOMIC DNA]</scope>
    <source>
        <strain evidence="9">PCC 7102</strain>
    </source>
</reference>
<dbReference type="EMBL" id="RSCL01000025">
    <property type="protein sequence ID" value="RUT00187.1"/>
    <property type="molecule type" value="Genomic_DNA"/>
</dbReference>
<dbReference type="Proteomes" id="UP000271624">
    <property type="component" value="Unassembled WGS sequence"/>
</dbReference>
<comment type="caution">
    <text evidence="9">The sequence shown here is derived from an EMBL/GenBank/DDBJ whole genome shotgun (WGS) entry which is preliminary data.</text>
</comment>
<dbReference type="GO" id="GO:0000155">
    <property type="term" value="F:phosphorelay sensor kinase activity"/>
    <property type="evidence" value="ECO:0007669"/>
    <property type="project" value="InterPro"/>
</dbReference>
<dbReference type="InterPro" id="IPR001789">
    <property type="entry name" value="Sig_transdc_resp-reg_receiver"/>
</dbReference>
<dbReference type="PROSITE" id="PS50110">
    <property type="entry name" value="RESPONSE_REGULATORY"/>
    <property type="match status" value="1"/>
</dbReference>
<evidence type="ECO:0000256" key="2">
    <source>
        <dbReference type="ARBA" id="ARBA00012438"/>
    </source>
</evidence>
<dbReference type="Pfam" id="PF02518">
    <property type="entry name" value="HATPase_c"/>
    <property type="match status" value="1"/>
</dbReference>
<dbReference type="SUPFAM" id="SSF55874">
    <property type="entry name" value="ATPase domain of HSP90 chaperone/DNA topoisomerase II/histidine kinase"/>
    <property type="match status" value="1"/>
</dbReference>
<evidence type="ECO:0000259" key="8">
    <source>
        <dbReference type="PROSITE" id="PS50110"/>
    </source>
</evidence>
<gene>
    <name evidence="9" type="ORF">DSM106972_076350</name>
</gene>
<dbReference type="InterPro" id="IPR003594">
    <property type="entry name" value="HATPase_dom"/>
</dbReference>
<dbReference type="Gene3D" id="3.40.50.2300">
    <property type="match status" value="1"/>
</dbReference>
<dbReference type="InterPro" id="IPR005467">
    <property type="entry name" value="His_kinase_dom"/>
</dbReference>
<evidence type="ECO:0000313" key="9">
    <source>
        <dbReference type="EMBL" id="RUT00187.1"/>
    </source>
</evidence>
<dbReference type="RefSeq" id="WP_127085715.1">
    <property type="nucleotide sequence ID" value="NZ_RSCL01000025.1"/>
</dbReference>
<accession>A0A3S1CBD7</accession>
<dbReference type="PRINTS" id="PR00344">
    <property type="entry name" value="BCTRLSENSOR"/>
</dbReference>
<dbReference type="CDD" id="cd17534">
    <property type="entry name" value="REC_DC-like"/>
    <property type="match status" value="1"/>
</dbReference>
<organism evidence="9 10">
    <name type="scientific">Dulcicalothrix desertica PCC 7102</name>
    <dbReference type="NCBI Taxonomy" id="232991"/>
    <lineage>
        <taxon>Bacteria</taxon>
        <taxon>Bacillati</taxon>
        <taxon>Cyanobacteriota</taxon>
        <taxon>Cyanophyceae</taxon>
        <taxon>Nostocales</taxon>
        <taxon>Calotrichaceae</taxon>
        <taxon>Dulcicalothrix</taxon>
    </lineage>
</organism>
<dbReference type="SUPFAM" id="SSF47384">
    <property type="entry name" value="Homodimeric domain of signal transducing histidine kinase"/>
    <property type="match status" value="1"/>
</dbReference>
<evidence type="ECO:0000313" key="10">
    <source>
        <dbReference type="Proteomes" id="UP000271624"/>
    </source>
</evidence>
<dbReference type="InterPro" id="IPR036890">
    <property type="entry name" value="HATPase_C_sf"/>
</dbReference>
<dbReference type="InterPro" id="IPR003661">
    <property type="entry name" value="HisK_dim/P_dom"/>
</dbReference>
<feature type="domain" description="Response regulatory" evidence="8">
    <location>
        <begin position="3"/>
        <end position="118"/>
    </location>
</feature>
<dbReference type="Pfam" id="PF00072">
    <property type="entry name" value="Response_reg"/>
    <property type="match status" value="1"/>
</dbReference>
<dbReference type="InterPro" id="IPR011006">
    <property type="entry name" value="CheY-like_superfamily"/>
</dbReference>
<comment type="catalytic activity">
    <reaction evidence="1">
        <text>ATP + protein L-histidine = ADP + protein N-phospho-L-histidine.</text>
        <dbReference type="EC" id="2.7.13.3"/>
    </reaction>
</comment>